<proteinExistence type="predicted"/>
<reference evidence="1 2" key="1">
    <citation type="submission" date="2015-07" db="EMBL/GenBank/DDBJ databases">
        <title>The genome of Dufourea novaeangliae.</title>
        <authorList>
            <person name="Pan H."/>
            <person name="Kapheim K."/>
        </authorList>
    </citation>
    <scope>NUCLEOTIDE SEQUENCE [LARGE SCALE GENOMIC DNA]</scope>
    <source>
        <strain evidence="1">0120121106</strain>
        <tissue evidence="1">Whole body</tissue>
    </source>
</reference>
<protein>
    <submittedName>
        <fullName evidence="1">Uncharacterized protein</fullName>
    </submittedName>
</protein>
<organism evidence="1 2">
    <name type="scientific">Dufourea novaeangliae</name>
    <name type="common">Sweat bee</name>
    <dbReference type="NCBI Taxonomy" id="178035"/>
    <lineage>
        <taxon>Eukaryota</taxon>
        <taxon>Metazoa</taxon>
        <taxon>Ecdysozoa</taxon>
        <taxon>Arthropoda</taxon>
        <taxon>Hexapoda</taxon>
        <taxon>Insecta</taxon>
        <taxon>Pterygota</taxon>
        <taxon>Neoptera</taxon>
        <taxon>Endopterygota</taxon>
        <taxon>Hymenoptera</taxon>
        <taxon>Apocrita</taxon>
        <taxon>Aculeata</taxon>
        <taxon>Apoidea</taxon>
        <taxon>Anthophila</taxon>
        <taxon>Halictidae</taxon>
        <taxon>Rophitinae</taxon>
        <taxon>Dufourea</taxon>
    </lineage>
</organism>
<accession>A0A154PJC4</accession>
<dbReference type="AlphaFoldDB" id="A0A154PJC4"/>
<dbReference type="EMBL" id="KQ434936">
    <property type="protein sequence ID" value="KZC11981.1"/>
    <property type="molecule type" value="Genomic_DNA"/>
</dbReference>
<name>A0A154PJC4_DUFNO</name>
<keyword evidence="2" id="KW-1185">Reference proteome</keyword>
<sequence length="70" mass="7936">MYEELHLADQNNSFFSLATILRLMNPIPYYAYIPPRPTTPPGYVVLSKNSLLALADERSANRLTARPSRV</sequence>
<dbReference type="Proteomes" id="UP000076502">
    <property type="component" value="Unassembled WGS sequence"/>
</dbReference>
<gene>
    <name evidence="1" type="ORF">WN55_03486</name>
</gene>
<evidence type="ECO:0000313" key="2">
    <source>
        <dbReference type="Proteomes" id="UP000076502"/>
    </source>
</evidence>
<evidence type="ECO:0000313" key="1">
    <source>
        <dbReference type="EMBL" id="KZC11981.1"/>
    </source>
</evidence>